<dbReference type="Pfam" id="PF15072">
    <property type="entry name" value="HROB"/>
    <property type="match status" value="1"/>
</dbReference>
<gene>
    <name evidence="2" type="ORF">Tci_235266</name>
</gene>
<evidence type="ECO:0000313" key="2">
    <source>
        <dbReference type="EMBL" id="GEW63290.1"/>
    </source>
</evidence>
<dbReference type="PANTHER" id="PTHR14523:SF1">
    <property type="entry name" value="HOMOLOGOUS RECOMBINATION OB-FOLD PROTEIN"/>
    <property type="match status" value="1"/>
</dbReference>
<protein>
    <recommendedName>
        <fullName evidence="1">Homologous recombination OB-fold protein OB-fold domain-containing protein</fullName>
    </recommendedName>
</protein>
<dbReference type="GO" id="GO:0000725">
    <property type="term" value="P:recombinational repair"/>
    <property type="evidence" value="ECO:0007669"/>
    <property type="project" value="InterPro"/>
</dbReference>
<sequence length="193" mass="21213">MDSNFNNKNEPWEFNLDIDDSDLHLTLVVRSSSSAHVEPSPYTPNSVTIIPDPAGIVQLSSSTRVELPPSTSNPVRIISGPAGIVQQAKLLKERNILLGWDGTVMSTQEYMQKVVEDVDEDDTFNSEAYIPGTIHYKVLDVGSYENDITVGAAMILANVSVFTPKPSQHHLNITMRNVIEVFRKDTVLGSDSG</sequence>
<dbReference type="AlphaFoldDB" id="A0A699GWI1"/>
<feature type="domain" description="Homologous recombination OB-fold protein OB-fold" evidence="1">
    <location>
        <begin position="129"/>
        <end position="184"/>
    </location>
</feature>
<name>A0A699GWI1_TANCI</name>
<dbReference type="EMBL" id="BKCJ010066809">
    <property type="protein sequence ID" value="GEW63290.1"/>
    <property type="molecule type" value="Genomic_DNA"/>
</dbReference>
<dbReference type="InterPro" id="IPR028045">
    <property type="entry name" value="HROB"/>
</dbReference>
<comment type="caution">
    <text evidence="2">The sequence shown here is derived from an EMBL/GenBank/DDBJ whole genome shotgun (WGS) entry which is preliminary data.</text>
</comment>
<proteinExistence type="predicted"/>
<evidence type="ECO:0000259" key="1">
    <source>
        <dbReference type="Pfam" id="PF15072"/>
    </source>
</evidence>
<organism evidence="2">
    <name type="scientific">Tanacetum cinerariifolium</name>
    <name type="common">Dalmatian daisy</name>
    <name type="synonym">Chrysanthemum cinerariifolium</name>
    <dbReference type="NCBI Taxonomy" id="118510"/>
    <lineage>
        <taxon>Eukaryota</taxon>
        <taxon>Viridiplantae</taxon>
        <taxon>Streptophyta</taxon>
        <taxon>Embryophyta</taxon>
        <taxon>Tracheophyta</taxon>
        <taxon>Spermatophyta</taxon>
        <taxon>Magnoliopsida</taxon>
        <taxon>eudicotyledons</taxon>
        <taxon>Gunneridae</taxon>
        <taxon>Pentapetalae</taxon>
        <taxon>asterids</taxon>
        <taxon>campanulids</taxon>
        <taxon>Asterales</taxon>
        <taxon>Asteraceae</taxon>
        <taxon>Asteroideae</taxon>
        <taxon>Anthemideae</taxon>
        <taxon>Anthemidinae</taxon>
        <taxon>Tanacetum</taxon>
    </lineage>
</organism>
<reference evidence="2" key="1">
    <citation type="journal article" date="2019" name="Sci. Rep.">
        <title>Draft genome of Tanacetum cinerariifolium, the natural source of mosquito coil.</title>
        <authorList>
            <person name="Yamashiro T."/>
            <person name="Shiraishi A."/>
            <person name="Satake H."/>
            <person name="Nakayama K."/>
        </authorList>
    </citation>
    <scope>NUCLEOTIDE SEQUENCE</scope>
</reference>
<dbReference type="PANTHER" id="PTHR14523">
    <property type="entry name" value="UNCHARACTERIZED PROTEIN C17ORF53 HOMOLOG"/>
    <property type="match status" value="1"/>
</dbReference>
<dbReference type="InterPro" id="IPR058570">
    <property type="entry name" value="HROB_OB"/>
</dbReference>
<accession>A0A699GWI1</accession>